<comment type="subcellular location">
    <subcellularLocation>
        <location evidence="2">Membrane</location>
    </subcellularLocation>
</comment>
<dbReference type="EMBL" id="CP000967">
    <property type="protein sequence ID" value="ACD58014.1"/>
    <property type="molecule type" value="Genomic_DNA"/>
</dbReference>
<dbReference type="GO" id="GO:0016020">
    <property type="term" value="C:membrane"/>
    <property type="evidence" value="ECO:0007669"/>
    <property type="project" value="UniProtKB-SubCell"/>
</dbReference>
<dbReference type="HOGENOM" id="CLU_000445_89_31_6"/>
<evidence type="ECO:0000256" key="7">
    <source>
        <dbReference type="ARBA" id="ARBA00022777"/>
    </source>
</evidence>
<dbReference type="PROSITE" id="PS50109">
    <property type="entry name" value="HIS_KIN"/>
    <property type="match status" value="1"/>
</dbReference>
<keyword evidence="6" id="KW-0812">Transmembrane</keyword>
<keyword evidence="8" id="KW-1133">Transmembrane helix</keyword>
<evidence type="ECO:0000313" key="11">
    <source>
        <dbReference type="EMBL" id="ACD58014.1"/>
    </source>
</evidence>
<evidence type="ECO:0000313" key="12">
    <source>
        <dbReference type="Proteomes" id="UP000001740"/>
    </source>
</evidence>
<keyword evidence="5" id="KW-0808">Transferase</keyword>
<proteinExistence type="predicted"/>
<evidence type="ECO:0000256" key="4">
    <source>
        <dbReference type="ARBA" id="ARBA00022553"/>
    </source>
</evidence>
<dbReference type="InterPro" id="IPR005467">
    <property type="entry name" value="His_kinase_dom"/>
</dbReference>
<dbReference type="PANTHER" id="PTHR45436:SF10">
    <property type="entry name" value="HISTIDINE KINASE"/>
    <property type="match status" value="1"/>
</dbReference>
<dbReference type="EC" id="2.7.13.3" evidence="3"/>
<feature type="domain" description="Histidine kinase" evidence="10">
    <location>
        <begin position="22"/>
        <end position="239"/>
    </location>
</feature>
<evidence type="ECO:0000256" key="2">
    <source>
        <dbReference type="ARBA" id="ARBA00004370"/>
    </source>
</evidence>
<dbReference type="InterPro" id="IPR004358">
    <property type="entry name" value="Sig_transdc_His_kin-like_C"/>
</dbReference>
<dbReference type="Proteomes" id="UP000001740">
    <property type="component" value="Chromosome"/>
</dbReference>
<dbReference type="InterPro" id="IPR050428">
    <property type="entry name" value="TCS_sensor_his_kinase"/>
</dbReference>
<accession>A0A0K0GI75</accession>
<evidence type="ECO:0000259" key="10">
    <source>
        <dbReference type="PROSITE" id="PS50109"/>
    </source>
</evidence>
<dbReference type="PRINTS" id="PR00344">
    <property type="entry name" value="BCTRLSENSOR"/>
</dbReference>
<dbReference type="Pfam" id="PF02518">
    <property type="entry name" value="HATPase_c"/>
    <property type="match status" value="1"/>
</dbReference>
<gene>
    <name evidence="11" type="primary">creC</name>
    <name evidence="11" type="ordered locus">PXO_04742</name>
</gene>
<evidence type="ECO:0000256" key="1">
    <source>
        <dbReference type="ARBA" id="ARBA00000085"/>
    </source>
</evidence>
<keyword evidence="7" id="KW-0418">Kinase</keyword>
<keyword evidence="9" id="KW-0472">Membrane</keyword>
<dbReference type="InterPro" id="IPR036097">
    <property type="entry name" value="HisK_dim/P_sf"/>
</dbReference>
<evidence type="ECO:0000256" key="5">
    <source>
        <dbReference type="ARBA" id="ARBA00022679"/>
    </source>
</evidence>
<dbReference type="InterPro" id="IPR003594">
    <property type="entry name" value="HATPase_dom"/>
</dbReference>
<dbReference type="InterPro" id="IPR036890">
    <property type="entry name" value="HATPase_C_sf"/>
</dbReference>
<name>A0A0K0GI75_XANOP</name>
<protein>
    <recommendedName>
        <fullName evidence="3">histidine kinase</fullName>
        <ecNumber evidence="3">2.7.13.3</ecNumber>
    </recommendedName>
</protein>
<evidence type="ECO:0000256" key="3">
    <source>
        <dbReference type="ARBA" id="ARBA00012438"/>
    </source>
</evidence>
<dbReference type="PANTHER" id="PTHR45436">
    <property type="entry name" value="SENSOR HISTIDINE KINASE YKOH"/>
    <property type="match status" value="1"/>
</dbReference>
<dbReference type="SMART" id="SM00388">
    <property type="entry name" value="HisKA"/>
    <property type="match status" value="1"/>
</dbReference>
<dbReference type="Pfam" id="PF00512">
    <property type="entry name" value="HisKA"/>
    <property type="match status" value="1"/>
</dbReference>
<dbReference type="eggNOG" id="COG2205">
    <property type="taxonomic scope" value="Bacteria"/>
</dbReference>
<evidence type="ECO:0000256" key="9">
    <source>
        <dbReference type="ARBA" id="ARBA00023136"/>
    </source>
</evidence>
<organism evidence="11 12">
    <name type="scientific">Xanthomonas oryzae pv. oryzae (strain PXO99A)</name>
    <dbReference type="NCBI Taxonomy" id="360094"/>
    <lineage>
        <taxon>Bacteria</taxon>
        <taxon>Pseudomonadati</taxon>
        <taxon>Pseudomonadota</taxon>
        <taxon>Gammaproteobacteria</taxon>
        <taxon>Lysobacterales</taxon>
        <taxon>Lysobacteraceae</taxon>
        <taxon>Xanthomonas</taxon>
    </lineage>
</organism>
<evidence type="ECO:0000256" key="6">
    <source>
        <dbReference type="ARBA" id="ARBA00022692"/>
    </source>
</evidence>
<dbReference type="GO" id="GO:0000155">
    <property type="term" value="F:phosphorelay sensor kinase activity"/>
    <property type="evidence" value="ECO:0007669"/>
    <property type="project" value="InterPro"/>
</dbReference>
<dbReference type="Gene3D" id="3.30.565.10">
    <property type="entry name" value="Histidine kinase-like ATPase, C-terminal domain"/>
    <property type="match status" value="1"/>
</dbReference>
<dbReference type="SMART" id="SM00387">
    <property type="entry name" value="HATPase_c"/>
    <property type="match status" value="1"/>
</dbReference>
<sequence length="239" mass="26123">MLHLELESALEGKAYVVQYLQSLTHEMKRPLAVIRSASELLTEPVPETDRQHFVASIRAQEQRLTETIDKLLALAEVEQHGWLQTRERIGLRRLPQAAAEAISLRAAATGVMVDVDASAATSGDHHVLGDGFLLRQALINLLENAIAFSPQDSCVRLHPQLRDEHWELADEDRGSGVPDYAIERVFERFYSLALPQTGQRGSGLGLPFVGEVARLHGGDVTPGNRDGGGAMAMLPLPIG</sequence>
<reference evidence="11 12" key="1">
    <citation type="journal article" date="2008" name="BMC Genomics">
        <title>Genome sequence and rapid evolution of the rice pathogen Xanthomonas oryzae pv. oryzae PXO99A.</title>
        <authorList>
            <person name="Salzberg S.L."/>
            <person name="Sommer D.D."/>
            <person name="Schatz M.C."/>
            <person name="Phillippy A.M."/>
            <person name="Rabinowicz P.D."/>
            <person name="Tsuge S."/>
            <person name="Furutani A."/>
            <person name="Ochiai H."/>
            <person name="Delcher A.L."/>
            <person name="Kelley D."/>
            <person name="Madupu R."/>
            <person name="Puiu D."/>
            <person name="Radune D."/>
            <person name="Shumway M."/>
            <person name="Trapnell C."/>
            <person name="Aparna G."/>
            <person name="Jha G."/>
            <person name="Pandey A."/>
            <person name="Patil P.B."/>
            <person name="Ishihara H."/>
            <person name="Meyer D.F."/>
            <person name="Szurek B."/>
            <person name="Verdier V."/>
            <person name="Koebnik R."/>
            <person name="Dow J.M."/>
            <person name="Ryan R.P."/>
            <person name="Hirata H."/>
            <person name="Tsuyumu S."/>
            <person name="Won Lee S."/>
            <person name="Seo Y.S."/>
            <person name="Sriariyanum M."/>
            <person name="Ronald P.C."/>
            <person name="Sonti R.V."/>
            <person name="Van Sluys M.A."/>
            <person name="Leach J.E."/>
            <person name="White F.F."/>
            <person name="Bogdanove A.J."/>
        </authorList>
    </citation>
    <scope>NUCLEOTIDE SEQUENCE [LARGE SCALE GENOMIC DNA]</scope>
    <source>
        <strain evidence="11 12">PXO99A</strain>
    </source>
</reference>
<dbReference type="Gene3D" id="1.10.287.130">
    <property type="match status" value="1"/>
</dbReference>
<keyword evidence="4" id="KW-0597">Phosphoprotein</keyword>
<dbReference type="AlphaFoldDB" id="A0A0K0GI75"/>
<dbReference type="SUPFAM" id="SSF47384">
    <property type="entry name" value="Homodimeric domain of signal transducing histidine kinase"/>
    <property type="match status" value="1"/>
</dbReference>
<comment type="catalytic activity">
    <reaction evidence="1">
        <text>ATP + protein L-histidine = ADP + protein N-phospho-L-histidine.</text>
        <dbReference type="EC" id="2.7.13.3"/>
    </reaction>
</comment>
<evidence type="ECO:0000256" key="8">
    <source>
        <dbReference type="ARBA" id="ARBA00022989"/>
    </source>
</evidence>
<dbReference type="InterPro" id="IPR003661">
    <property type="entry name" value="HisK_dim/P_dom"/>
</dbReference>
<dbReference type="CDD" id="cd00082">
    <property type="entry name" value="HisKA"/>
    <property type="match status" value="1"/>
</dbReference>
<dbReference type="SUPFAM" id="SSF55874">
    <property type="entry name" value="ATPase domain of HSP90 chaperone/DNA topoisomerase II/histidine kinase"/>
    <property type="match status" value="1"/>
</dbReference>
<dbReference type="KEGG" id="xop:PXO_04742"/>